<dbReference type="PANTHER" id="PTHR10655">
    <property type="entry name" value="LYSOPHOSPHOLIPASE-RELATED"/>
    <property type="match status" value="1"/>
</dbReference>
<dbReference type="EMBL" id="QNSB01000004">
    <property type="protein sequence ID" value="RBP72367.1"/>
    <property type="molecule type" value="Genomic_DNA"/>
</dbReference>
<accession>A0A366ILR6</accession>
<dbReference type="Gene3D" id="3.40.50.1820">
    <property type="entry name" value="alpha/beta hydrolase"/>
    <property type="match status" value="1"/>
</dbReference>
<proteinExistence type="inferred from homology"/>
<reference evidence="4 5" key="1">
    <citation type="submission" date="2018-06" db="EMBL/GenBank/DDBJ databases">
        <title>Freshwater and sediment microbial communities from various areas in North America, analyzing microbe dynamics in response to fracking.</title>
        <authorList>
            <person name="Lamendella R."/>
        </authorList>
    </citation>
    <scope>NUCLEOTIDE SEQUENCE [LARGE SCALE GENOMIC DNA]</scope>
    <source>
        <strain evidence="4 5">3b_TX</strain>
    </source>
</reference>
<gene>
    <name evidence="4" type="ORF">DFO65_104326</name>
</gene>
<dbReference type="InterPro" id="IPR050565">
    <property type="entry name" value="LYPA1-2/EST-like"/>
</dbReference>
<evidence type="ECO:0000313" key="4">
    <source>
        <dbReference type="EMBL" id="RBP72367.1"/>
    </source>
</evidence>
<evidence type="ECO:0000313" key="5">
    <source>
        <dbReference type="Proteomes" id="UP000253509"/>
    </source>
</evidence>
<dbReference type="SUPFAM" id="SSF53474">
    <property type="entry name" value="alpha/beta-Hydrolases"/>
    <property type="match status" value="1"/>
</dbReference>
<evidence type="ECO:0000256" key="2">
    <source>
        <dbReference type="ARBA" id="ARBA00022801"/>
    </source>
</evidence>
<evidence type="ECO:0000256" key="1">
    <source>
        <dbReference type="ARBA" id="ARBA00006499"/>
    </source>
</evidence>
<keyword evidence="5" id="KW-1185">Reference proteome</keyword>
<dbReference type="InterPro" id="IPR029058">
    <property type="entry name" value="AB_hydrolase_fold"/>
</dbReference>
<dbReference type="Proteomes" id="UP000253509">
    <property type="component" value="Unassembled WGS sequence"/>
</dbReference>
<protein>
    <submittedName>
        <fullName evidence="4">Phospholipase/carboxylesterase</fullName>
    </submittedName>
</protein>
<dbReference type="AlphaFoldDB" id="A0A366ILR6"/>
<dbReference type="InterPro" id="IPR003140">
    <property type="entry name" value="PLipase/COase/thioEstase"/>
</dbReference>
<comment type="caution">
    <text evidence="4">The sequence shown here is derived from an EMBL/GenBank/DDBJ whole genome shotgun (WGS) entry which is preliminary data.</text>
</comment>
<dbReference type="RefSeq" id="WP_181778669.1">
    <property type="nucleotide sequence ID" value="NZ_QNSB01000004.1"/>
</dbReference>
<evidence type="ECO:0000259" key="3">
    <source>
        <dbReference type="Pfam" id="PF02230"/>
    </source>
</evidence>
<feature type="domain" description="Phospholipase/carboxylesterase/thioesterase" evidence="3">
    <location>
        <begin position="18"/>
        <end position="206"/>
    </location>
</feature>
<organism evidence="4 5">
    <name type="scientific">Brevibacterium celere</name>
    <dbReference type="NCBI Taxonomy" id="225845"/>
    <lineage>
        <taxon>Bacteria</taxon>
        <taxon>Bacillati</taxon>
        <taxon>Actinomycetota</taxon>
        <taxon>Actinomycetes</taxon>
        <taxon>Micrococcales</taxon>
        <taxon>Brevibacteriaceae</taxon>
        <taxon>Brevibacterium</taxon>
    </lineage>
</organism>
<sequence>MNPTSQDTGPVRIGPPIHEATLIVYAVHGRGQSSTFMAEVAARTDVSGVIWVMPQAPGCSWYPTGFMAPLDHNQPDLGRSLATLRDDLATLDAEVNTPIVAFGFSQGACLLAEHLLRCRPRLGGVILHTGGYLGPDKRHWGSASSMAGLEVRMLTAAADNWVPLERVEATKRELESAGAQVGLTVYDDPDHHINEESIEEIRRHLVRWGAISPAETALTTEGDHETEL</sequence>
<name>A0A366ILR6_9MICO</name>
<dbReference type="PANTHER" id="PTHR10655:SF17">
    <property type="entry name" value="LYSOPHOSPHOLIPASE-LIKE PROTEIN 1"/>
    <property type="match status" value="1"/>
</dbReference>
<comment type="similarity">
    <text evidence="1">Belongs to the AB hydrolase superfamily. AB hydrolase 2 family.</text>
</comment>
<keyword evidence="2" id="KW-0378">Hydrolase</keyword>
<dbReference type="GO" id="GO:0016787">
    <property type="term" value="F:hydrolase activity"/>
    <property type="evidence" value="ECO:0007669"/>
    <property type="project" value="UniProtKB-KW"/>
</dbReference>
<dbReference type="Pfam" id="PF02230">
    <property type="entry name" value="Abhydrolase_2"/>
    <property type="match status" value="1"/>
</dbReference>